<feature type="non-terminal residue" evidence="1">
    <location>
        <position position="81"/>
    </location>
</feature>
<protein>
    <submittedName>
        <fullName evidence="1">Uncharacterized protein</fullName>
    </submittedName>
</protein>
<dbReference type="AlphaFoldDB" id="X1PGB6"/>
<organism evidence="1">
    <name type="scientific">marine sediment metagenome</name>
    <dbReference type="NCBI Taxonomy" id="412755"/>
    <lineage>
        <taxon>unclassified sequences</taxon>
        <taxon>metagenomes</taxon>
        <taxon>ecological metagenomes</taxon>
    </lineage>
</organism>
<reference evidence="1" key="1">
    <citation type="journal article" date="2014" name="Front. Microbiol.">
        <title>High frequency of phylogenetically diverse reductive dehalogenase-homologous genes in deep subseafloor sedimentary metagenomes.</title>
        <authorList>
            <person name="Kawai M."/>
            <person name="Futagami T."/>
            <person name="Toyoda A."/>
            <person name="Takaki Y."/>
            <person name="Nishi S."/>
            <person name="Hori S."/>
            <person name="Arai W."/>
            <person name="Tsubouchi T."/>
            <person name="Morono Y."/>
            <person name="Uchiyama I."/>
            <person name="Ito T."/>
            <person name="Fujiyama A."/>
            <person name="Inagaki F."/>
            <person name="Takami H."/>
        </authorList>
    </citation>
    <scope>NUCLEOTIDE SEQUENCE</scope>
    <source>
        <strain evidence="1">Expedition CK06-06</strain>
    </source>
</reference>
<comment type="caution">
    <text evidence="1">The sequence shown here is derived from an EMBL/GenBank/DDBJ whole genome shotgun (WGS) entry which is preliminary data.</text>
</comment>
<proteinExistence type="predicted"/>
<name>X1PGB6_9ZZZZ</name>
<sequence>MAKKPREFWKDVRDAVIIGSTEFIERIKKQFSPAGRDVEVTEYRKLARAKVNQDQELEKLARALKIEVSQFRSRAGNFPFR</sequence>
<gene>
    <name evidence="1" type="ORF">S06H3_55037</name>
</gene>
<accession>X1PGB6</accession>
<dbReference type="EMBL" id="BARV01035244">
    <property type="protein sequence ID" value="GAI55362.1"/>
    <property type="molecule type" value="Genomic_DNA"/>
</dbReference>
<evidence type="ECO:0000313" key="1">
    <source>
        <dbReference type="EMBL" id="GAI55362.1"/>
    </source>
</evidence>